<reference evidence="1 2" key="1">
    <citation type="submission" date="2017-08" db="EMBL/GenBank/DDBJ databases">
        <title>Substantial Increase in Enzyme Production by Combined Drug-Resistance Mutations in Paenibacillus agaridevorans.</title>
        <authorList>
            <person name="Tanaka Y."/>
            <person name="Funane K."/>
            <person name="Hosaka T."/>
            <person name="Shiwa Y."/>
            <person name="Fujita N."/>
            <person name="Miyazaki T."/>
            <person name="Yoshikawa H."/>
            <person name="Murakami K."/>
            <person name="Kasahara K."/>
            <person name="Inaoka T."/>
            <person name="Hiraga Y."/>
            <person name="Ochi K."/>
        </authorList>
    </citation>
    <scope>NUCLEOTIDE SEQUENCE [LARGE SCALE GENOMIC DNA]</scope>
    <source>
        <strain evidence="1 2">T-3040</strain>
    </source>
</reference>
<keyword evidence="2" id="KW-1185">Reference proteome</keyword>
<gene>
    <name evidence="1" type="ORF">PAT3040_05367</name>
</gene>
<proteinExistence type="predicted"/>
<comment type="caution">
    <text evidence="1">The sequence shown here is derived from an EMBL/GenBank/DDBJ whole genome shotgun (WGS) entry which is preliminary data.</text>
</comment>
<accession>A0A2R5EV86</accession>
<name>A0A2R5EV86_9BACL</name>
<dbReference type="SUPFAM" id="SSF52540">
    <property type="entry name" value="P-loop containing nucleoside triphosphate hydrolases"/>
    <property type="match status" value="1"/>
</dbReference>
<protein>
    <submittedName>
        <fullName evidence="1">Uncharacterized protein</fullName>
    </submittedName>
</protein>
<sequence>MLESSLMGIDLLYVARPAPAAAQSAAMRIIAEEALSASCDVWLLHRPEDHELLDGVIIPSRKTGFIHEGALPLHMRPLPADIRCKAIHLSQAASGSESGLGSGDLIVAEGSLQESEGNAYNCFARALDIHDDWEAIYISAMSFEAANRVANAYVSRLFGETSLPKEGRRDDRFLGAATPAGAIDFVPGLTQGLKRYLIKGRAGSGKSTLLKRLAAEGLRRGYDVEVYHCGFDPNSIDMVIVRELGTAVFDSTAPHEYFPDRETDEIIDMYDLCIAKGTDELHADQLAPIQSGYASAMKEAIGHLAEARRLRNAAEQPAAEVVNMQEIADAARGWAAELLRNGANGLRTAPDGTA</sequence>
<dbReference type="InterPro" id="IPR027417">
    <property type="entry name" value="P-loop_NTPase"/>
</dbReference>
<dbReference type="AlphaFoldDB" id="A0A2R5EV86"/>
<organism evidence="1 2">
    <name type="scientific">Paenibacillus agaridevorans</name>
    <dbReference type="NCBI Taxonomy" id="171404"/>
    <lineage>
        <taxon>Bacteria</taxon>
        <taxon>Bacillati</taxon>
        <taxon>Bacillota</taxon>
        <taxon>Bacilli</taxon>
        <taxon>Bacillales</taxon>
        <taxon>Paenibacillaceae</taxon>
        <taxon>Paenibacillus</taxon>
    </lineage>
</organism>
<evidence type="ECO:0000313" key="2">
    <source>
        <dbReference type="Proteomes" id="UP000245202"/>
    </source>
</evidence>
<dbReference type="Proteomes" id="UP000245202">
    <property type="component" value="Unassembled WGS sequence"/>
</dbReference>
<dbReference type="EMBL" id="BDQX01000339">
    <property type="protein sequence ID" value="GBG10616.1"/>
    <property type="molecule type" value="Genomic_DNA"/>
</dbReference>
<evidence type="ECO:0000313" key="1">
    <source>
        <dbReference type="EMBL" id="GBG10616.1"/>
    </source>
</evidence>